<reference evidence="2 3" key="1">
    <citation type="submission" date="2020-01" db="EMBL/GenBank/DDBJ databases">
        <title>Rhizobium genotypes associated with high levels of biological nitrogen fixation by grain legumes in a temperate-maritime cropping system.</title>
        <authorList>
            <person name="Maluk M."/>
            <person name="Francesc Ferrando Molina F."/>
            <person name="Lopez Del Egido L."/>
            <person name="Lafos M."/>
            <person name="Langarica-Fuentes A."/>
            <person name="Gebre Yohannes G."/>
            <person name="Young M.W."/>
            <person name="Martin P."/>
            <person name="Gantlett R."/>
            <person name="Kenicer G."/>
            <person name="Hawes C."/>
            <person name="Begg G.S."/>
            <person name="Quilliam R.S."/>
            <person name="Squire G.R."/>
            <person name="Poole P.S."/>
            <person name="Young P.W."/>
            <person name="Iannetta P.M."/>
            <person name="James E.K."/>
        </authorList>
    </citation>
    <scope>NUCLEOTIDE SEQUENCE [LARGE SCALE GENOMIC DNA]</scope>
    <source>
        <strain evidence="2 3">JHI944</strain>
    </source>
</reference>
<organism evidence="2 3">
    <name type="scientific">Rhizobium leguminosarum</name>
    <dbReference type="NCBI Taxonomy" id="384"/>
    <lineage>
        <taxon>Bacteria</taxon>
        <taxon>Pseudomonadati</taxon>
        <taxon>Pseudomonadota</taxon>
        <taxon>Alphaproteobacteria</taxon>
        <taxon>Hyphomicrobiales</taxon>
        <taxon>Rhizobiaceae</taxon>
        <taxon>Rhizobium/Agrobacterium group</taxon>
        <taxon>Rhizobium</taxon>
    </lineage>
</organism>
<feature type="domain" description="Pyridine nucleotide-disulphide oxidoreductase dimerisation" evidence="1">
    <location>
        <begin position="26"/>
        <end position="128"/>
    </location>
</feature>
<dbReference type="GO" id="GO:0003955">
    <property type="term" value="F:NAD(P)H dehydrogenase (quinone) activity"/>
    <property type="evidence" value="ECO:0007669"/>
    <property type="project" value="TreeGrafter"/>
</dbReference>
<evidence type="ECO:0000313" key="2">
    <source>
        <dbReference type="EMBL" id="NEK56167.1"/>
    </source>
</evidence>
<feature type="non-terminal residue" evidence="2">
    <location>
        <position position="1"/>
    </location>
</feature>
<accession>A0A6P0DV43</accession>
<evidence type="ECO:0000313" key="3">
    <source>
        <dbReference type="Proteomes" id="UP000471409"/>
    </source>
</evidence>
<dbReference type="SUPFAM" id="SSF55424">
    <property type="entry name" value="FAD/NAD-linked reductases, dimerisation (C-terminal) domain"/>
    <property type="match status" value="1"/>
</dbReference>
<protein>
    <submittedName>
        <fullName evidence="2">FAD-containing oxidoreductase</fullName>
    </submittedName>
</protein>
<dbReference type="InterPro" id="IPR016156">
    <property type="entry name" value="FAD/NAD-linked_Rdtase_dimer_sf"/>
</dbReference>
<dbReference type="GO" id="GO:0050660">
    <property type="term" value="F:flavin adenine dinucleotide binding"/>
    <property type="evidence" value="ECO:0007669"/>
    <property type="project" value="TreeGrafter"/>
</dbReference>
<dbReference type="InterPro" id="IPR004099">
    <property type="entry name" value="Pyr_nucl-diS_OxRdtase_dimer"/>
</dbReference>
<dbReference type="Gene3D" id="3.30.390.30">
    <property type="match status" value="1"/>
</dbReference>
<dbReference type="PRINTS" id="PR00411">
    <property type="entry name" value="PNDRDTASEI"/>
</dbReference>
<dbReference type="PANTHER" id="PTHR43014:SF2">
    <property type="entry name" value="MERCURIC REDUCTASE"/>
    <property type="match status" value="1"/>
</dbReference>
<gene>
    <name evidence="2" type="ORF">GUK36_43890</name>
</gene>
<dbReference type="PANTHER" id="PTHR43014">
    <property type="entry name" value="MERCURIC REDUCTASE"/>
    <property type="match status" value="1"/>
</dbReference>
<comment type="caution">
    <text evidence="2">The sequence shown here is derived from an EMBL/GenBank/DDBJ whole genome shotgun (WGS) entry which is preliminary data.</text>
</comment>
<proteinExistence type="predicted"/>
<dbReference type="AlphaFoldDB" id="A0A6P0DV43"/>
<name>A0A6P0DV43_RHILE</name>
<feature type="non-terminal residue" evidence="2">
    <location>
        <position position="128"/>
    </location>
</feature>
<evidence type="ECO:0000259" key="1">
    <source>
        <dbReference type="Pfam" id="PF02852"/>
    </source>
</evidence>
<dbReference type="EMBL" id="WXXP01001277">
    <property type="protein sequence ID" value="NEK56167.1"/>
    <property type="molecule type" value="Genomic_DNA"/>
</dbReference>
<dbReference type="Pfam" id="PF02852">
    <property type="entry name" value="Pyr_redox_dim"/>
    <property type="match status" value="1"/>
</dbReference>
<sequence>SYDDYQIVSANLFDGGKRSVDDRIMAYAVFVDPPLARVGMSEHEVRASGRDALIATMPMTRVGRAREKGETDGFMKVLVDNASKQILGATIYGVDGDEAIHTFIDIMTARAPYTTLQFAMHIHPTISE</sequence>
<dbReference type="Proteomes" id="UP000471409">
    <property type="component" value="Unassembled WGS sequence"/>
</dbReference>